<evidence type="ECO:0000313" key="2">
    <source>
        <dbReference type="EMBL" id="OLN97562.1"/>
    </source>
</evidence>
<name>A0A1Q8S826_9PEZI</name>
<dbReference type="OrthoDB" id="4837584at2759"/>
<proteinExistence type="predicted"/>
<reference evidence="2 3" key="1">
    <citation type="submission" date="2016-11" db="EMBL/GenBank/DDBJ databases">
        <title>Draft Genome Assembly of Colletotrichum chlorophyti a pathogen of herbaceous plants.</title>
        <authorList>
            <person name="Gan P."/>
            <person name="Narusaka M."/>
            <person name="Tsushima A."/>
            <person name="Narusaka Y."/>
            <person name="Takano Y."/>
            <person name="Shirasu K."/>
        </authorList>
    </citation>
    <scope>NUCLEOTIDE SEQUENCE [LARGE SCALE GENOMIC DNA]</scope>
    <source>
        <strain evidence="2 3">NTL11</strain>
    </source>
</reference>
<protein>
    <submittedName>
        <fullName evidence="2">Uncharacterized protein</fullName>
    </submittedName>
</protein>
<evidence type="ECO:0000313" key="3">
    <source>
        <dbReference type="Proteomes" id="UP000186583"/>
    </source>
</evidence>
<keyword evidence="1" id="KW-0175">Coiled coil</keyword>
<organism evidence="2 3">
    <name type="scientific">Colletotrichum chlorophyti</name>
    <dbReference type="NCBI Taxonomy" id="708187"/>
    <lineage>
        <taxon>Eukaryota</taxon>
        <taxon>Fungi</taxon>
        <taxon>Dikarya</taxon>
        <taxon>Ascomycota</taxon>
        <taxon>Pezizomycotina</taxon>
        <taxon>Sordariomycetes</taxon>
        <taxon>Hypocreomycetidae</taxon>
        <taxon>Glomerellales</taxon>
        <taxon>Glomerellaceae</taxon>
        <taxon>Colletotrichum</taxon>
    </lineage>
</organism>
<feature type="coiled-coil region" evidence="1">
    <location>
        <begin position="38"/>
        <end position="65"/>
    </location>
</feature>
<gene>
    <name evidence="2" type="ORF">CCHL11_00998</name>
</gene>
<dbReference type="Proteomes" id="UP000186583">
    <property type="component" value="Unassembled WGS sequence"/>
</dbReference>
<accession>A0A1Q8S826</accession>
<comment type="caution">
    <text evidence="2">The sequence shown here is derived from an EMBL/GenBank/DDBJ whole genome shotgun (WGS) entry which is preliminary data.</text>
</comment>
<evidence type="ECO:0000256" key="1">
    <source>
        <dbReference type="SAM" id="Coils"/>
    </source>
</evidence>
<sequence length="133" mass="15538">MSDETKPAARLEEFQADFNQRETVHYIMRRVEEPSPELRQALNLIKSLTSEVEGQQAELRIMKDKMLFKRKSFISCFDGIARAAKNEPENLLAEIEDWRRAMIEWDWADAMNDRTHEIGTLLDLVSAAKLLER</sequence>
<keyword evidence="3" id="KW-1185">Reference proteome</keyword>
<dbReference type="EMBL" id="MPGH01000008">
    <property type="protein sequence ID" value="OLN97562.1"/>
    <property type="molecule type" value="Genomic_DNA"/>
</dbReference>
<dbReference type="AlphaFoldDB" id="A0A1Q8S826"/>